<feature type="compositionally biased region" description="Low complexity" evidence="1">
    <location>
        <begin position="754"/>
        <end position="765"/>
    </location>
</feature>
<protein>
    <recommendedName>
        <fullName evidence="4">PH domain-containing protein</fullName>
    </recommendedName>
</protein>
<feature type="compositionally biased region" description="Low complexity" evidence="1">
    <location>
        <begin position="808"/>
        <end position="828"/>
    </location>
</feature>
<feature type="region of interest" description="Disordered" evidence="1">
    <location>
        <begin position="319"/>
        <end position="488"/>
    </location>
</feature>
<name>A0AAD7NG78_9AGAR</name>
<feature type="compositionally biased region" description="Basic and acidic residues" evidence="1">
    <location>
        <begin position="676"/>
        <end position="691"/>
    </location>
</feature>
<feature type="compositionally biased region" description="Pro residues" evidence="1">
    <location>
        <begin position="855"/>
        <end position="872"/>
    </location>
</feature>
<feature type="compositionally biased region" description="Low complexity" evidence="1">
    <location>
        <begin position="773"/>
        <end position="785"/>
    </location>
</feature>
<evidence type="ECO:0008006" key="4">
    <source>
        <dbReference type="Google" id="ProtNLM"/>
    </source>
</evidence>
<feature type="region of interest" description="Disordered" evidence="1">
    <location>
        <begin position="660"/>
        <end position="1208"/>
    </location>
</feature>
<feature type="compositionally biased region" description="Pro residues" evidence="1">
    <location>
        <begin position="944"/>
        <end position="954"/>
    </location>
</feature>
<dbReference type="Proteomes" id="UP001215280">
    <property type="component" value="Unassembled WGS sequence"/>
</dbReference>
<feature type="compositionally biased region" description="Acidic residues" evidence="1">
    <location>
        <begin position="128"/>
        <end position="137"/>
    </location>
</feature>
<evidence type="ECO:0000256" key="1">
    <source>
        <dbReference type="SAM" id="MobiDB-lite"/>
    </source>
</evidence>
<sequence length="1222" mass="125768">MRSKTIDGCCLIALIYTSRCWRRRYRAIINFPNSVISFYQDSMSDRRSLLVQAGDGALALMRFGRRRQSVSVRQAEVQVQVLALPHVLDISAPPPDEELEERQRLRDAAAQSIGLGPALEAPSPIREEAEEEEEAAEELPLFPSSVSQLKKWSTQSATLPKYYPPPSLRIFALAKQWKPRHLLFSASASIPGAHLHLFKGPAPDDRELERLAIGADSVVFVAESSPSNSPDGALIVKVGGQDVGAHRRDWNATDDAGRTVWLLHCPTSAEAQRWISAIKTAIFEQRTQRAGLPAAQADQQHQEPRGDMDVMLEIRRGLHAQSTSSPSSIASYSSPTSPSSAPPTHTYVPSEHRPPRTPTSPTASIAPTTGDSTRSLRSVHSVRSAQTTPAPSHSHPPKTAVAALKGLFSPSAPHSAAPDKHRDKGSNRPRSASAASVGASVRSLRSLSPSVRLSSLSTSTTASVGGGGRPGLTRALSASGPNPHQEDRGSFARMGSLLAGGGGAKKTLPIGEHVGGAQIVGGKGDLERRIVEGERDALPANGNGHAASLSEGAVNGGAVNANANGKRRTLGGLNIGLTLTSLQPPPRGKRWTMQSRPTSSSSRASSHSHAAPTRVDEDGGGSPSTTAGTGSFYAHPHANGSAATAGSFGVPAHPAASSVRLGRDVGEGGSINGHSVHREGSINGTAHREGSLRSSRSRASSVGTHGTGQTQQNGSGSGQGSAGAQGHGGRRWSTLPRRLTPPSAPPPLPPPSAPRIAHPYAAAASPERERPPSRASGRSFGSRSGELALSASPGKMQSTWGRGGKRASGVSVGSQVSIGGTSESSVAGAGVGVGVGGASGAGVGVAAGGRHRVSVPPPPRPAPTGALPPAPGERPASVRSGSSSFRESMAPPSLASSTSLPVQGTGHTKAMSTTSTGTGTGGKASFRESMSLTHRALRLSLMAPKPPPAGVLPPRPDEAPLQEPVQNGGQNGHARKGSGVSVGGRVSINSNGSGAGPAFPPPHGPLPPTPSSAPTAAPAPGHVRNASLKFKHRIRILSAPATPHEHAHANAPPHDPRRTSADSGARLMTIASFLSASTPSTPTSPAPPALAQQPPVDASVNVTPPPPGTPIGEKIIQWHTQNDPSFLQLGAGPPSAASTPVLRSLPALPADPPPPASEGEYAEIVSLSPPPRRGSRQISIKDAPTPTRTPTPEPEPEPHAPPGKLFSLSRHGSVISLGIVTV</sequence>
<feature type="compositionally biased region" description="Low complexity" evidence="1">
    <location>
        <begin position="359"/>
        <end position="369"/>
    </location>
</feature>
<feature type="region of interest" description="Disordered" evidence="1">
    <location>
        <begin position="576"/>
        <end position="635"/>
    </location>
</feature>
<feature type="compositionally biased region" description="Low complexity" evidence="1">
    <location>
        <begin position="322"/>
        <end position="344"/>
    </location>
</feature>
<feature type="compositionally biased region" description="Pro residues" evidence="1">
    <location>
        <begin position="742"/>
        <end position="753"/>
    </location>
</feature>
<feature type="compositionally biased region" description="Low complexity" evidence="1">
    <location>
        <begin position="1012"/>
        <end position="1021"/>
    </location>
</feature>
<feature type="compositionally biased region" description="Low complexity" evidence="1">
    <location>
        <begin position="595"/>
        <end position="613"/>
    </location>
</feature>
<keyword evidence="3" id="KW-1185">Reference proteome</keyword>
<dbReference type="AlphaFoldDB" id="A0AAD7NG78"/>
<feature type="compositionally biased region" description="Low complexity" evidence="1">
    <location>
        <begin position="874"/>
        <end position="901"/>
    </location>
</feature>
<feature type="compositionally biased region" description="Low complexity" evidence="1">
    <location>
        <begin position="977"/>
        <end position="992"/>
    </location>
</feature>
<feature type="compositionally biased region" description="Pro residues" evidence="1">
    <location>
        <begin position="998"/>
        <end position="1011"/>
    </location>
</feature>
<feature type="compositionally biased region" description="Low complexity" evidence="1">
    <location>
        <begin position="428"/>
        <end position="463"/>
    </location>
</feature>
<feature type="region of interest" description="Disordered" evidence="1">
    <location>
        <begin position="117"/>
        <end position="140"/>
    </location>
</feature>
<reference evidence="2" key="1">
    <citation type="submission" date="2023-03" db="EMBL/GenBank/DDBJ databases">
        <title>Massive genome expansion in bonnet fungi (Mycena s.s.) driven by repeated elements and novel gene families across ecological guilds.</title>
        <authorList>
            <consortium name="Lawrence Berkeley National Laboratory"/>
            <person name="Harder C.B."/>
            <person name="Miyauchi S."/>
            <person name="Viragh M."/>
            <person name="Kuo A."/>
            <person name="Thoen E."/>
            <person name="Andreopoulos B."/>
            <person name="Lu D."/>
            <person name="Skrede I."/>
            <person name="Drula E."/>
            <person name="Henrissat B."/>
            <person name="Morin E."/>
            <person name="Kohler A."/>
            <person name="Barry K."/>
            <person name="LaButti K."/>
            <person name="Morin E."/>
            <person name="Salamov A."/>
            <person name="Lipzen A."/>
            <person name="Mereny Z."/>
            <person name="Hegedus B."/>
            <person name="Baldrian P."/>
            <person name="Stursova M."/>
            <person name="Weitz H."/>
            <person name="Taylor A."/>
            <person name="Grigoriev I.V."/>
            <person name="Nagy L.G."/>
            <person name="Martin F."/>
            <person name="Kauserud H."/>
        </authorList>
    </citation>
    <scope>NUCLEOTIDE SEQUENCE</scope>
    <source>
        <strain evidence="2">CBHHK188m</strain>
    </source>
</reference>
<feature type="compositionally biased region" description="Polar residues" evidence="1">
    <location>
        <begin position="370"/>
        <end position="391"/>
    </location>
</feature>
<feature type="compositionally biased region" description="Low complexity" evidence="1">
    <location>
        <begin position="692"/>
        <end position="714"/>
    </location>
</feature>
<gene>
    <name evidence="2" type="ORF">DFH07DRAFT_1024515</name>
</gene>
<organism evidence="2 3">
    <name type="scientific">Mycena maculata</name>
    <dbReference type="NCBI Taxonomy" id="230809"/>
    <lineage>
        <taxon>Eukaryota</taxon>
        <taxon>Fungi</taxon>
        <taxon>Dikarya</taxon>
        <taxon>Basidiomycota</taxon>
        <taxon>Agaricomycotina</taxon>
        <taxon>Agaricomycetes</taxon>
        <taxon>Agaricomycetidae</taxon>
        <taxon>Agaricales</taxon>
        <taxon>Marasmiineae</taxon>
        <taxon>Mycenaceae</taxon>
        <taxon>Mycena</taxon>
    </lineage>
</organism>
<accession>A0AAD7NG78</accession>
<dbReference type="EMBL" id="JARJLG010000055">
    <property type="protein sequence ID" value="KAJ7758535.1"/>
    <property type="molecule type" value="Genomic_DNA"/>
</dbReference>
<evidence type="ECO:0000313" key="2">
    <source>
        <dbReference type="EMBL" id="KAJ7758535.1"/>
    </source>
</evidence>
<feature type="compositionally biased region" description="Gly residues" evidence="1">
    <location>
        <begin position="829"/>
        <end position="847"/>
    </location>
</feature>
<feature type="compositionally biased region" description="Basic and acidic residues" evidence="1">
    <location>
        <begin position="1043"/>
        <end position="1060"/>
    </location>
</feature>
<proteinExistence type="predicted"/>
<feature type="compositionally biased region" description="Low complexity" evidence="1">
    <location>
        <begin position="1071"/>
        <end position="1081"/>
    </location>
</feature>
<feature type="compositionally biased region" description="Gly residues" evidence="1">
    <location>
        <begin position="715"/>
        <end position="727"/>
    </location>
</feature>
<feature type="compositionally biased region" description="Basic and acidic residues" evidence="1">
    <location>
        <begin position="417"/>
        <end position="426"/>
    </location>
</feature>
<evidence type="ECO:0000313" key="3">
    <source>
        <dbReference type="Proteomes" id="UP001215280"/>
    </source>
</evidence>
<comment type="caution">
    <text evidence="2">The sequence shown here is derived from an EMBL/GenBank/DDBJ whole genome shotgun (WGS) entry which is preliminary data.</text>
</comment>